<organism evidence="2 3">
    <name type="scientific">Eumeta variegata</name>
    <name type="common">Bagworm moth</name>
    <name type="synonym">Eumeta japonica</name>
    <dbReference type="NCBI Taxonomy" id="151549"/>
    <lineage>
        <taxon>Eukaryota</taxon>
        <taxon>Metazoa</taxon>
        <taxon>Ecdysozoa</taxon>
        <taxon>Arthropoda</taxon>
        <taxon>Hexapoda</taxon>
        <taxon>Insecta</taxon>
        <taxon>Pterygota</taxon>
        <taxon>Neoptera</taxon>
        <taxon>Endopterygota</taxon>
        <taxon>Lepidoptera</taxon>
        <taxon>Glossata</taxon>
        <taxon>Ditrysia</taxon>
        <taxon>Tineoidea</taxon>
        <taxon>Psychidae</taxon>
        <taxon>Oiketicinae</taxon>
        <taxon>Eumeta</taxon>
    </lineage>
</organism>
<feature type="compositionally biased region" description="Basic residues" evidence="1">
    <location>
        <begin position="120"/>
        <end position="133"/>
    </location>
</feature>
<dbReference type="AlphaFoldDB" id="A0A4C1VY96"/>
<feature type="region of interest" description="Disordered" evidence="1">
    <location>
        <begin position="120"/>
        <end position="159"/>
    </location>
</feature>
<dbReference type="Proteomes" id="UP000299102">
    <property type="component" value="Unassembled WGS sequence"/>
</dbReference>
<protein>
    <submittedName>
        <fullName evidence="2">Uncharacterized protein</fullName>
    </submittedName>
</protein>
<dbReference type="EMBL" id="BGZK01000424">
    <property type="protein sequence ID" value="GBP42785.1"/>
    <property type="molecule type" value="Genomic_DNA"/>
</dbReference>
<evidence type="ECO:0000256" key="1">
    <source>
        <dbReference type="SAM" id="MobiDB-lite"/>
    </source>
</evidence>
<sequence>MQLFDIENTLSVSSAWRTIKITTMFRAEHCSNFNGLLSMARKYGLRTYHKTLDESMSIKPRTDCKFQIKLLHKLWWSKVFQAVPRYTGDGPHPPYHSATPGDGTETNRTLLMRHGKGYIYSKRRPHNPGRQRLSRFPLGSKGPKTTLVPAGGRKVSDNSGGSLPFLTPLPSINPPSITYPVPTQEAGNASVTECFFLRRCPNAETLSRHESPDCGAKRGITQAQ</sequence>
<gene>
    <name evidence="2" type="ORF">EVAR_83302_1</name>
</gene>
<keyword evidence="3" id="KW-1185">Reference proteome</keyword>
<name>A0A4C1VY96_EUMVA</name>
<comment type="caution">
    <text evidence="2">The sequence shown here is derived from an EMBL/GenBank/DDBJ whole genome shotgun (WGS) entry which is preliminary data.</text>
</comment>
<reference evidence="2 3" key="1">
    <citation type="journal article" date="2019" name="Commun. Biol.">
        <title>The bagworm genome reveals a unique fibroin gene that provides high tensile strength.</title>
        <authorList>
            <person name="Kono N."/>
            <person name="Nakamura H."/>
            <person name="Ohtoshi R."/>
            <person name="Tomita M."/>
            <person name="Numata K."/>
            <person name="Arakawa K."/>
        </authorList>
    </citation>
    <scope>NUCLEOTIDE SEQUENCE [LARGE SCALE GENOMIC DNA]</scope>
</reference>
<accession>A0A4C1VY96</accession>
<proteinExistence type="predicted"/>
<evidence type="ECO:0000313" key="3">
    <source>
        <dbReference type="Proteomes" id="UP000299102"/>
    </source>
</evidence>
<evidence type="ECO:0000313" key="2">
    <source>
        <dbReference type="EMBL" id="GBP42785.1"/>
    </source>
</evidence>